<evidence type="ECO:0000313" key="3">
    <source>
        <dbReference type="Proteomes" id="UP001465976"/>
    </source>
</evidence>
<feature type="region of interest" description="Disordered" evidence="1">
    <location>
        <begin position="649"/>
        <end position="676"/>
    </location>
</feature>
<feature type="compositionally biased region" description="Basic and acidic residues" evidence="1">
    <location>
        <begin position="428"/>
        <end position="437"/>
    </location>
</feature>
<proteinExistence type="predicted"/>
<sequence length="1006" mass="111497">MATIALGVYMCHAKARSHLHGMGLQFNIRDTRIGNETIDFVTIGRPDPPPMIINSVVIHTNQTLPPAVTGPTITGTPTRLIATATCAAIVNNRISVHLNTHAGGRVHEARGSVSSTSSSSDRSSISSVEPTPSSSLMTSPSRSSPVLVSASKPVSAKGKGKELTPSQLYESLLLGGFGCEVGCELAIPLWKPSPRVTRGGHKYTIEIGDVGVFSDGLPFHTLFNIIQPKDSMANRNRVPEGVDPPCEIEDDSFTVFDNYHRAGTTLTKPRGSISHQRVQGNKALRIFTFDLSQEEGALLMLPRGASLEKLAGTEELKRRVKRYWREWYKFAGNRGDGGRKALFVVTGVAKCSMWAIAVWDLDTSDNLRSLKLDVDGGTCSWSFSPAMCYAHSSPDIPTDTANQLKETVFVGGFWVNRGIVPKPPSVRSGDDGSGHEEDNTDQDEDHRDHEHSRDLPPNDSSYSFLPMSQPSASGGGYSGSSRAPFDPADSSNESQVDELELSLSVQDFDQYRPAGPPPPPPPPQDNRPCEVINKFALALISKACPALLDAGCIAFSHDDDWISVAKDGKDSELEFPPKTELIRRISSTLKFVVEQGKSTHNGQSQIDCLPATMESENVITALVEFREPEVMEEAPPGCDTLRTAVLESDNTPKVTSTSFEDTAQDEQHNNQIPQPDPQIIEALNNKDRAYVLKLGELMEETISDRKERMEVNPTTGNQRMLVHRASAYYRLKPEERLQEDVCLHSLMGKKSALADLVIVELLDWARHQDSIDVQFNEPTVFSTLSNSPIVNGINKWYDNDLKHGVSLRNGQTRVTLNDPGSTLCLRSNQYHSRKAWLSQVWSVFHAHGISLKDDLRDYKLIVPDIWLNLSISPSEHKRRQRHQQPIFLFVRPLPSTPLHSHTTTSLHYWSFYEDGQSPLSTSTCHRLGLPVELELRVSFGVYTWSNNVYKTMQKYQAARGFDPSTVEFARSLGYGYEDPAYKPTQNVSDRFEEIDMKELGEFNSVT</sequence>
<comment type="caution">
    <text evidence="2">The sequence shown here is derived from an EMBL/GenBank/DDBJ whole genome shotgun (WGS) entry which is preliminary data.</text>
</comment>
<gene>
    <name evidence="2" type="ORF">V5O48_014164</name>
</gene>
<feature type="region of interest" description="Disordered" evidence="1">
    <location>
        <begin position="105"/>
        <end position="161"/>
    </location>
</feature>
<feature type="compositionally biased region" description="Basic and acidic residues" evidence="1">
    <location>
        <begin position="444"/>
        <end position="456"/>
    </location>
</feature>
<dbReference type="EMBL" id="JBAHYK010001481">
    <property type="protein sequence ID" value="KAL0567831.1"/>
    <property type="molecule type" value="Genomic_DNA"/>
</dbReference>
<dbReference type="InterPro" id="IPR036867">
    <property type="entry name" value="R3H_dom_sf"/>
</dbReference>
<protein>
    <recommendedName>
        <fullName evidence="4">R3H domain-containing protein</fullName>
    </recommendedName>
</protein>
<evidence type="ECO:0000313" key="2">
    <source>
        <dbReference type="EMBL" id="KAL0567831.1"/>
    </source>
</evidence>
<reference evidence="2 3" key="1">
    <citation type="submission" date="2024-02" db="EMBL/GenBank/DDBJ databases">
        <title>A draft genome for the cacao thread blight pathogen Marasmius crinis-equi.</title>
        <authorList>
            <person name="Cohen S.P."/>
            <person name="Baruah I.K."/>
            <person name="Amoako-Attah I."/>
            <person name="Bukari Y."/>
            <person name="Meinhardt L.W."/>
            <person name="Bailey B.A."/>
        </authorList>
    </citation>
    <scope>NUCLEOTIDE SEQUENCE [LARGE SCALE GENOMIC DNA]</scope>
    <source>
        <strain evidence="2 3">GH-76</strain>
    </source>
</reference>
<dbReference type="Proteomes" id="UP001465976">
    <property type="component" value="Unassembled WGS sequence"/>
</dbReference>
<organism evidence="2 3">
    <name type="scientific">Marasmius crinis-equi</name>
    <dbReference type="NCBI Taxonomy" id="585013"/>
    <lineage>
        <taxon>Eukaryota</taxon>
        <taxon>Fungi</taxon>
        <taxon>Dikarya</taxon>
        <taxon>Basidiomycota</taxon>
        <taxon>Agaricomycotina</taxon>
        <taxon>Agaricomycetes</taxon>
        <taxon>Agaricomycetidae</taxon>
        <taxon>Agaricales</taxon>
        <taxon>Marasmiineae</taxon>
        <taxon>Marasmiaceae</taxon>
        <taxon>Marasmius</taxon>
    </lineage>
</organism>
<feature type="compositionally biased region" description="Low complexity" evidence="1">
    <location>
        <begin position="112"/>
        <end position="145"/>
    </location>
</feature>
<accession>A0ABR3EY35</accession>
<name>A0ABR3EY35_9AGAR</name>
<feature type="compositionally biased region" description="Polar residues" evidence="1">
    <location>
        <begin position="649"/>
        <end position="661"/>
    </location>
</feature>
<keyword evidence="3" id="KW-1185">Reference proteome</keyword>
<evidence type="ECO:0008006" key="4">
    <source>
        <dbReference type="Google" id="ProtNLM"/>
    </source>
</evidence>
<dbReference type="SUPFAM" id="SSF82708">
    <property type="entry name" value="R3H domain"/>
    <property type="match status" value="1"/>
</dbReference>
<evidence type="ECO:0000256" key="1">
    <source>
        <dbReference type="SAM" id="MobiDB-lite"/>
    </source>
</evidence>
<dbReference type="Gene3D" id="3.30.1370.50">
    <property type="entry name" value="R3H-like domain"/>
    <property type="match status" value="1"/>
</dbReference>
<feature type="region of interest" description="Disordered" evidence="1">
    <location>
        <begin position="420"/>
        <end position="529"/>
    </location>
</feature>
<feature type="compositionally biased region" description="Pro residues" evidence="1">
    <location>
        <begin position="514"/>
        <end position="525"/>
    </location>
</feature>